<dbReference type="AlphaFoldDB" id="A0A379K051"/>
<evidence type="ECO:0000313" key="3">
    <source>
        <dbReference type="Proteomes" id="UP000254084"/>
    </source>
</evidence>
<organism evidence="2 3">
    <name type="scientific">Ectopseudomonas oleovorans</name>
    <name type="common">Pseudomonas oleovorans</name>
    <dbReference type="NCBI Taxonomy" id="301"/>
    <lineage>
        <taxon>Bacteria</taxon>
        <taxon>Pseudomonadati</taxon>
        <taxon>Pseudomonadota</taxon>
        <taxon>Gammaproteobacteria</taxon>
        <taxon>Pseudomonadales</taxon>
        <taxon>Pseudomonadaceae</taxon>
        <taxon>Ectopseudomonas</taxon>
    </lineage>
</organism>
<name>A0A379K051_ECTOL</name>
<feature type="transmembrane region" description="Helical" evidence="1">
    <location>
        <begin position="6"/>
        <end position="26"/>
    </location>
</feature>
<protein>
    <submittedName>
        <fullName evidence="2">Uncharacterized protein</fullName>
    </submittedName>
</protein>
<gene>
    <name evidence="2" type="ORF">NCTC10860_00224</name>
</gene>
<dbReference type="EMBL" id="UGUW01000002">
    <property type="protein sequence ID" value="SUD58018.1"/>
    <property type="molecule type" value="Genomic_DNA"/>
</dbReference>
<keyword evidence="1" id="KW-0472">Membrane</keyword>
<sequence>MFPISANTIILAIAIAIGGTTVVNLFSAVSDLKATADQAAVSIEARYRL</sequence>
<dbReference type="Proteomes" id="UP000254084">
    <property type="component" value="Unassembled WGS sequence"/>
</dbReference>
<dbReference type="RefSeq" id="WP_169715569.1">
    <property type="nucleotide sequence ID" value="NZ_UGUW01000002.1"/>
</dbReference>
<accession>A0A379K051</accession>
<reference evidence="2 3" key="1">
    <citation type="submission" date="2018-06" db="EMBL/GenBank/DDBJ databases">
        <authorList>
            <consortium name="Pathogen Informatics"/>
            <person name="Doyle S."/>
        </authorList>
    </citation>
    <scope>NUCLEOTIDE SEQUENCE [LARGE SCALE GENOMIC DNA]</scope>
    <source>
        <strain evidence="2 3">NCTC10860</strain>
    </source>
</reference>
<evidence type="ECO:0000313" key="2">
    <source>
        <dbReference type="EMBL" id="SUD58018.1"/>
    </source>
</evidence>
<keyword evidence="1" id="KW-0812">Transmembrane</keyword>
<evidence type="ECO:0000256" key="1">
    <source>
        <dbReference type="SAM" id="Phobius"/>
    </source>
</evidence>
<keyword evidence="1" id="KW-1133">Transmembrane helix</keyword>
<proteinExistence type="predicted"/>